<sequence length="790" mass="83943">MQDFTGSPIDNAIAMQKYGVGQPVRRKEDDTLVRGKGKYTDDVNLPGQLYAWIVRSPHAHGVIRGIDTEAARAMPGVRGVWTGRDLEAANYGPFTCGLPLKSQDGTPLFQTNRHALMTDKVRYVGDPVAFVVAETVAQARDAAEAVLLDIDALPAVTDCEAATKSGAPQLYDHIPNNVALDYHYGDTAAVEAAFASAAHVTKLDIENTRVAVVSMEPRCALATYEKSGGRYVIQVPTQGVAGNRNTLAKQLNVAPDKVRILTGNVGGSFGMKNISYPEYICLLHAAKELGKPVKWLDERSSSFLSDSHGRAQDIHAELALDKDGKFLAVRLKGYGNLGAYITGVSPSPLSLNTGKNLASVYKTPLLSVDIKCVLTNTTLMGAYRGAGRPEANYFMERLIDRAADEMGIDRFTLRKRNFIKSSQLPFAAASGVTYDSGDFQGVFEKALEISDHAGFARRKKDSRKNGKLRGIAVGSYLEVTAPPAGELGKLTFGDDGTVTLTTGTLDYGQGHATPFAQVLSAQLGVPFDAIRLEQNDSDLVRMGNGTGGSRSITASGQAIVEASDLVIAKGKAAAAHLMEASEADIEFKAGRFTIAGTDRSIDIMELSQRVREGKMPEGAPTSLDVDHTSSDVPSTFPNGCHVAEVEIDPDTGVLTIVNYAAVNDFGTIVNPMIVAGQLHGGVAQGIGQALMEKVSYDASGQPITGSFMDYAMPRAGDIPLMLVGDHPSPATTNPLGTKGCGEAGCAGSLCTIVNAVVDALSDYGVTHIDMPLTSERIWRAIQDGKQSKAA</sequence>
<keyword evidence="1" id="KW-0500">Molybdenum</keyword>
<dbReference type="GO" id="GO:0016491">
    <property type="term" value="F:oxidoreductase activity"/>
    <property type="evidence" value="ECO:0007669"/>
    <property type="project" value="UniProtKB-KW"/>
</dbReference>
<dbReference type="AlphaFoldDB" id="A0A164A590"/>
<protein>
    <submittedName>
        <fullName evidence="5">Carbon monoxide dehydrogenase</fullName>
    </submittedName>
</protein>
<dbReference type="RefSeq" id="WP_068730970.1">
    <property type="nucleotide sequence ID" value="NZ_LVYV01000004.1"/>
</dbReference>
<dbReference type="InterPro" id="IPR000674">
    <property type="entry name" value="Ald_Oxase/Xan_DH_a/b"/>
</dbReference>
<dbReference type="Gene3D" id="3.90.1170.50">
    <property type="entry name" value="Aldehyde oxidase/xanthine dehydrogenase, a/b hammerhead"/>
    <property type="match status" value="1"/>
</dbReference>
<proteinExistence type="predicted"/>
<dbReference type="Pfam" id="PF02738">
    <property type="entry name" value="MoCoBD_1"/>
    <property type="match status" value="1"/>
</dbReference>
<dbReference type="Pfam" id="PF01315">
    <property type="entry name" value="Ald_Xan_dh_C"/>
    <property type="match status" value="1"/>
</dbReference>
<dbReference type="PANTHER" id="PTHR11908:SF132">
    <property type="entry name" value="ALDEHYDE OXIDASE 1-RELATED"/>
    <property type="match status" value="1"/>
</dbReference>
<accession>A0A164A590</accession>
<dbReference type="InterPro" id="IPR016208">
    <property type="entry name" value="Ald_Oxase/xanthine_DH-like"/>
</dbReference>
<dbReference type="Pfam" id="PF20256">
    <property type="entry name" value="MoCoBD_2"/>
    <property type="match status" value="1"/>
</dbReference>
<evidence type="ECO:0000256" key="2">
    <source>
        <dbReference type="ARBA" id="ARBA00023002"/>
    </source>
</evidence>
<evidence type="ECO:0000259" key="4">
    <source>
        <dbReference type="SMART" id="SM01008"/>
    </source>
</evidence>
<dbReference type="SUPFAM" id="SSF54665">
    <property type="entry name" value="CO dehydrogenase molybdoprotein N-domain-like"/>
    <property type="match status" value="1"/>
</dbReference>
<dbReference type="Proteomes" id="UP000076574">
    <property type="component" value="Unassembled WGS sequence"/>
</dbReference>
<dbReference type="InterPro" id="IPR037165">
    <property type="entry name" value="AldOxase/xan_DH_Mopterin-bd_sf"/>
</dbReference>
<dbReference type="SUPFAM" id="SSF56003">
    <property type="entry name" value="Molybdenum cofactor-binding domain"/>
    <property type="match status" value="1"/>
</dbReference>
<dbReference type="SMART" id="SM01008">
    <property type="entry name" value="Ald_Xan_dh_C"/>
    <property type="match status" value="1"/>
</dbReference>
<dbReference type="STRING" id="943830.A4A58_22515"/>
<feature type="region of interest" description="Disordered" evidence="3">
    <location>
        <begin position="612"/>
        <end position="632"/>
    </location>
</feature>
<reference evidence="5 6" key="1">
    <citation type="submission" date="2016-03" db="EMBL/GenBank/DDBJ databases">
        <title>Microsymbionts genomes from the relict species Vavilovia formosa (Stev.) Fed.</title>
        <authorList>
            <person name="Kopat V."/>
            <person name="Chirak E."/>
            <person name="Kimeklis A."/>
            <person name="Andronov E."/>
        </authorList>
    </citation>
    <scope>NUCLEOTIDE SEQUENCE [LARGE SCALE GENOMIC DNA]</scope>
    <source>
        <strain evidence="5 6">Vaf07</strain>
    </source>
</reference>
<keyword evidence="6" id="KW-1185">Reference proteome</keyword>
<dbReference type="EMBL" id="LVYV01000004">
    <property type="protein sequence ID" value="KZD24270.1"/>
    <property type="molecule type" value="Genomic_DNA"/>
</dbReference>
<dbReference type="InterPro" id="IPR036856">
    <property type="entry name" value="Ald_Oxase/Xan_DH_a/b_sf"/>
</dbReference>
<evidence type="ECO:0000256" key="3">
    <source>
        <dbReference type="SAM" id="MobiDB-lite"/>
    </source>
</evidence>
<evidence type="ECO:0000313" key="6">
    <source>
        <dbReference type="Proteomes" id="UP000076574"/>
    </source>
</evidence>
<evidence type="ECO:0000256" key="1">
    <source>
        <dbReference type="ARBA" id="ARBA00022505"/>
    </source>
</evidence>
<evidence type="ECO:0000313" key="5">
    <source>
        <dbReference type="EMBL" id="KZD24270.1"/>
    </source>
</evidence>
<dbReference type="GO" id="GO:0005506">
    <property type="term" value="F:iron ion binding"/>
    <property type="evidence" value="ECO:0007669"/>
    <property type="project" value="InterPro"/>
</dbReference>
<keyword evidence="2" id="KW-0560">Oxidoreductase</keyword>
<organism evidence="5 6">
    <name type="scientific">Tardiphaga robiniae</name>
    <dbReference type="NCBI Taxonomy" id="943830"/>
    <lineage>
        <taxon>Bacteria</taxon>
        <taxon>Pseudomonadati</taxon>
        <taxon>Pseudomonadota</taxon>
        <taxon>Alphaproteobacteria</taxon>
        <taxon>Hyphomicrobiales</taxon>
        <taxon>Nitrobacteraceae</taxon>
        <taxon>Tardiphaga</taxon>
    </lineage>
</organism>
<gene>
    <name evidence="5" type="ORF">A4A58_22515</name>
</gene>
<dbReference type="PANTHER" id="PTHR11908">
    <property type="entry name" value="XANTHINE DEHYDROGENASE"/>
    <property type="match status" value="1"/>
</dbReference>
<dbReference type="OrthoDB" id="9758509at2"/>
<dbReference type="InterPro" id="IPR008274">
    <property type="entry name" value="AldOxase/xan_DH_MoCoBD1"/>
</dbReference>
<comment type="caution">
    <text evidence="5">The sequence shown here is derived from an EMBL/GenBank/DDBJ whole genome shotgun (WGS) entry which is preliminary data.</text>
</comment>
<dbReference type="InterPro" id="IPR046867">
    <property type="entry name" value="AldOxase/xan_DH_MoCoBD2"/>
</dbReference>
<name>A0A164A590_9BRAD</name>
<feature type="domain" description="Aldehyde oxidase/xanthine dehydrogenase a/b hammerhead" evidence="4">
    <location>
        <begin position="34"/>
        <end position="154"/>
    </location>
</feature>
<dbReference type="Gene3D" id="3.30.365.10">
    <property type="entry name" value="Aldehyde oxidase/xanthine dehydrogenase, molybdopterin binding domain"/>
    <property type="match status" value="4"/>
</dbReference>